<dbReference type="Pfam" id="PF04253">
    <property type="entry name" value="TFR_dimer"/>
    <property type="match status" value="1"/>
</dbReference>
<gene>
    <name evidence="5" type="ORF">D9613_005167</name>
</gene>
<dbReference type="AlphaFoldDB" id="A0A8H4R0U5"/>
<keyword evidence="6" id="KW-1185">Reference proteome</keyword>
<dbReference type="CDD" id="cd08022">
    <property type="entry name" value="M28_PSMA_like"/>
    <property type="match status" value="1"/>
</dbReference>
<dbReference type="Gene3D" id="3.50.30.30">
    <property type="match status" value="1"/>
</dbReference>
<dbReference type="InterPro" id="IPR036757">
    <property type="entry name" value="TFR-like_dimer_dom_sf"/>
</dbReference>
<dbReference type="PANTHER" id="PTHR10404:SF46">
    <property type="entry name" value="VACUOLAR PROTEIN SORTING-ASSOCIATED PROTEIN 70"/>
    <property type="match status" value="1"/>
</dbReference>
<dbReference type="InterPro" id="IPR046450">
    <property type="entry name" value="PA_dom_sf"/>
</dbReference>
<dbReference type="Gene3D" id="1.20.930.40">
    <property type="entry name" value="Transferrin receptor-like, dimerisation domain"/>
    <property type="match status" value="1"/>
</dbReference>
<comment type="caution">
    <text evidence="5">The sequence shown here is derived from an EMBL/GenBank/DDBJ whole genome shotgun (WGS) entry which is preliminary data.</text>
</comment>
<dbReference type="PANTHER" id="PTHR10404">
    <property type="entry name" value="N-ACETYLATED-ALPHA-LINKED ACIDIC DIPEPTIDASE"/>
    <property type="match status" value="1"/>
</dbReference>
<comment type="similarity">
    <text evidence="1">Belongs to the peptidase M28 family. M28B subfamily.</text>
</comment>
<protein>
    <recommendedName>
        <fullName evidence="7">Zn-dependent exopeptidase</fullName>
    </recommendedName>
</protein>
<dbReference type="Gene3D" id="3.40.630.10">
    <property type="entry name" value="Zn peptidases"/>
    <property type="match status" value="1"/>
</dbReference>
<reference evidence="5 6" key="1">
    <citation type="submission" date="2019-12" db="EMBL/GenBank/DDBJ databases">
        <authorList>
            <person name="Floudas D."/>
            <person name="Bentzer J."/>
            <person name="Ahren D."/>
            <person name="Johansson T."/>
            <person name="Persson P."/>
            <person name="Tunlid A."/>
        </authorList>
    </citation>
    <scope>NUCLEOTIDE SEQUENCE [LARGE SCALE GENOMIC DNA]</scope>
    <source>
        <strain evidence="5 6">CBS 102.39</strain>
    </source>
</reference>
<dbReference type="CDD" id="cd02121">
    <property type="entry name" value="PA_GCPII_like"/>
    <property type="match status" value="1"/>
</dbReference>
<evidence type="ECO:0000256" key="1">
    <source>
        <dbReference type="ARBA" id="ARBA00005634"/>
    </source>
</evidence>
<feature type="domain" description="PA" evidence="2">
    <location>
        <begin position="227"/>
        <end position="294"/>
    </location>
</feature>
<feature type="domain" description="Transferrin receptor-like dimerisation" evidence="3">
    <location>
        <begin position="816"/>
        <end position="899"/>
    </location>
</feature>
<dbReference type="InterPro" id="IPR007484">
    <property type="entry name" value="Peptidase_M28"/>
</dbReference>
<evidence type="ECO:0000313" key="6">
    <source>
        <dbReference type="Proteomes" id="UP000521872"/>
    </source>
</evidence>
<organism evidence="5 6">
    <name type="scientific">Agrocybe pediades</name>
    <dbReference type="NCBI Taxonomy" id="84607"/>
    <lineage>
        <taxon>Eukaryota</taxon>
        <taxon>Fungi</taxon>
        <taxon>Dikarya</taxon>
        <taxon>Basidiomycota</taxon>
        <taxon>Agaricomycotina</taxon>
        <taxon>Agaricomycetes</taxon>
        <taxon>Agaricomycetidae</taxon>
        <taxon>Agaricales</taxon>
        <taxon>Agaricineae</taxon>
        <taxon>Strophariaceae</taxon>
        <taxon>Agrocybe</taxon>
    </lineage>
</organism>
<dbReference type="Proteomes" id="UP000521872">
    <property type="component" value="Unassembled WGS sequence"/>
</dbReference>
<dbReference type="InterPro" id="IPR003137">
    <property type="entry name" value="PA_domain"/>
</dbReference>
<dbReference type="SUPFAM" id="SSF52025">
    <property type="entry name" value="PA domain"/>
    <property type="match status" value="1"/>
</dbReference>
<dbReference type="GO" id="GO:0004180">
    <property type="term" value="F:carboxypeptidase activity"/>
    <property type="evidence" value="ECO:0007669"/>
    <property type="project" value="TreeGrafter"/>
</dbReference>
<dbReference type="InterPro" id="IPR039373">
    <property type="entry name" value="Peptidase_M28B"/>
</dbReference>
<evidence type="ECO:0000259" key="3">
    <source>
        <dbReference type="Pfam" id="PF04253"/>
    </source>
</evidence>
<dbReference type="FunFam" id="3.40.630.10:FF:000101">
    <property type="entry name" value="N-acetylated alpha-linked acidic dipeptidase like 1"/>
    <property type="match status" value="1"/>
</dbReference>
<accession>A0A8H4R0U5</accession>
<sequence>MIPMDLEKQPSKQLDHLSLPRKDEKRRPIIFRCAALFFTLTLLRAFTPNDFFPAQIRSLSSTIFGLPKIPLPHHRLSVQERENLFLSIPDPESALEASRAYATHPHLAGSSEDLLDAKAILHLLQDELGITSKSAQLPIYDAGTPLSRNATLLLTEPGASAHPTAWIDTYYPVLNTGTEQSLEILSSEGEPIWTADLVEDGDPRDEEAHKYRETIAPWHGLSRDGDVTGQLVFADYGTKEDYDELVAKGMNFTGKIVITRYGRNFRGLKIKGAEELGAAGVLIYSDPRDDGYVTVKNDYPPYPAGPARNPSSIQRGSVQYLSSYPGDPTTPGYPAYPDAQRTEGSNIPKIPSLPLSWHNAERLLAEIGDVYEHDEEGRRRLSGKVSEREIRLVNHVDTKVTPIWNAMAAIPGHIKSEVVVIGCHRDAWVMGAADPTSGTVSLHEIIRGYGALLRKGWKPLRTGNWDAEEYGLVGSTEWGEDFASWISEHVVAYFNVDVSVAGSRFSVSASPSLAHLIRKTANDVEHPTILGRTLWDATTDQGPFTEHLDIFNGSHISIDNDFMDFYQAEQDKIRASKTKVSPLGSGSDFTVFLQRLGVASSDQGFAFTPTDAVYHYHSIYDSQAWQERYADPGFHRHVAVAKFLGLLGLRTTDSIVLPINTTQYALELEDYLKEVEALVPTLGEVSKKVDLSALRRSIKTVQKASFKLDKEKFDAEEDFKKLLKHIPFSGRRGVRHVKQATGLLRRTADWIKSVFGVAPPTDAELRKLSLRSAESWKEYLEYAADTKDDEMSENLEGVDAATQNLPLPYPIRRFIKAAKRVGRANKKLMAFERGFISKDGIKHREWYKHLGVAPGKWLGYGATTLPALTEAIVYEKNTTLVAHEARRLEKLLLTLADTIEP</sequence>
<evidence type="ECO:0000259" key="4">
    <source>
        <dbReference type="Pfam" id="PF04389"/>
    </source>
</evidence>
<dbReference type="Pfam" id="PF02225">
    <property type="entry name" value="PA"/>
    <property type="match status" value="1"/>
</dbReference>
<dbReference type="InterPro" id="IPR007365">
    <property type="entry name" value="TFR-like_dimer_dom"/>
</dbReference>
<feature type="domain" description="Peptidase M28" evidence="4">
    <location>
        <begin position="405"/>
        <end position="576"/>
    </location>
</feature>
<evidence type="ECO:0000259" key="2">
    <source>
        <dbReference type="Pfam" id="PF02225"/>
    </source>
</evidence>
<evidence type="ECO:0008006" key="7">
    <source>
        <dbReference type="Google" id="ProtNLM"/>
    </source>
</evidence>
<dbReference type="SUPFAM" id="SSF53187">
    <property type="entry name" value="Zn-dependent exopeptidases"/>
    <property type="match status" value="1"/>
</dbReference>
<dbReference type="Pfam" id="PF04389">
    <property type="entry name" value="Peptidase_M28"/>
    <property type="match status" value="1"/>
</dbReference>
<name>A0A8H4R0U5_9AGAR</name>
<dbReference type="EMBL" id="JAACJL010000016">
    <property type="protein sequence ID" value="KAF4619807.1"/>
    <property type="molecule type" value="Genomic_DNA"/>
</dbReference>
<dbReference type="SUPFAM" id="SSF47672">
    <property type="entry name" value="Transferrin receptor-like dimerisation domain"/>
    <property type="match status" value="2"/>
</dbReference>
<evidence type="ECO:0000313" key="5">
    <source>
        <dbReference type="EMBL" id="KAF4619807.1"/>
    </source>
</evidence>
<proteinExistence type="inferred from homology"/>